<gene>
    <name evidence="2" type="ORF">SELO1098_LOCUS29230</name>
</gene>
<evidence type="ECO:0000313" key="2">
    <source>
        <dbReference type="EMBL" id="CAE0300374.1"/>
    </source>
</evidence>
<evidence type="ECO:0000256" key="1">
    <source>
        <dbReference type="SAM" id="MobiDB-lite"/>
    </source>
</evidence>
<accession>A0A7S3HNR4</accession>
<reference evidence="2" key="1">
    <citation type="submission" date="2021-01" db="EMBL/GenBank/DDBJ databases">
        <authorList>
            <person name="Corre E."/>
            <person name="Pelletier E."/>
            <person name="Niang G."/>
            <person name="Scheremetjew M."/>
            <person name="Finn R."/>
            <person name="Kale V."/>
            <person name="Holt S."/>
            <person name="Cochrane G."/>
            <person name="Meng A."/>
            <person name="Brown T."/>
            <person name="Cohen L."/>
        </authorList>
    </citation>
    <scope>NUCLEOTIDE SEQUENCE</scope>
    <source>
        <strain evidence="2">CCAP 955/1</strain>
    </source>
</reference>
<protein>
    <submittedName>
        <fullName evidence="2">Uncharacterized protein</fullName>
    </submittedName>
</protein>
<dbReference type="EMBL" id="HBIC01057067">
    <property type="protein sequence ID" value="CAE0300374.1"/>
    <property type="molecule type" value="Transcribed_RNA"/>
</dbReference>
<proteinExistence type="predicted"/>
<sequence length="131" mass="14324">MAEGGDKSLKGQGLPLGDRQEHQQAFADAGTNALNRACKDAGIKPASITAAEELRKAEELVVNALKYAIRKGLSSPMELEEAARLPREACAAQHRIYNTALLADKEVFGSQWPLHQRAQPTFEEDLARARE</sequence>
<dbReference type="AlphaFoldDB" id="A0A7S3HNR4"/>
<feature type="region of interest" description="Disordered" evidence="1">
    <location>
        <begin position="1"/>
        <end position="28"/>
    </location>
</feature>
<name>A0A7S3HNR4_9STRA</name>
<organism evidence="2">
    <name type="scientific">Spumella elongata</name>
    <dbReference type="NCBI Taxonomy" id="89044"/>
    <lineage>
        <taxon>Eukaryota</taxon>
        <taxon>Sar</taxon>
        <taxon>Stramenopiles</taxon>
        <taxon>Ochrophyta</taxon>
        <taxon>Chrysophyceae</taxon>
        <taxon>Chromulinales</taxon>
        <taxon>Chromulinaceae</taxon>
        <taxon>Spumella</taxon>
    </lineage>
</organism>